<evidence type="ECO:0000256" key="2">
    <source>
        <dbReference type="ARBA" id="ARBA00004902"/>
    </source>
</evidence>
<keyword evidence="6 7" id="KW-0456">Lyase</keyword>
<evidence type="ECO:0000256" key="3">
    <source>
        <dbReference type="ARBA" id="ARBA00011037"/>
    </source>
</evidence>
<reference evidence="12" key="2">
    <citation type="journal article" date="2019" name="MicrobiologyOpen">
        <title>High-quality draft genome sequence of Gaiella occulta isolated from a 150 meter deep mineral water borehole and comparison with the genome sequences of other deep-branching lineages of the phylum Actinobacteria.</title>
        <authorList>
            <person name="Severino R."/>
            <person name="Froufe H.J.C."/>
            <person name="Barroso C."/>
            <person name="Albuquerque L."/>
            <person name="Lobo-da-Cunha A."/>
            <person name="da Costa M.S."/>
            <person name="Egas C."/>
        </authorList>
    </citation>
    <scope>NUCLEOTIDE SEQUENCE [LARGE SCALE GENOMIC DNA]</scope>
    <source>
        <strain evidence="12">F2-233</strain>
    </source>
</reference>
<evidence type="ECO:0000256" key="6">
    <source>
        <dbReference type="ARBA" id="ARBA00023239"/>
    </source>
</evidence>
<comment type="function">
    <text evidence="7">Catalyzes a trans-dehydration via an enolate intermediate.</text>
</comment>
<dbReference type="PANTHER" id="PTHR21272:SF3">
    <property type="entry name" value="CATABOLIC 3-DEHYDROQUINASE"/>
    <property type="match status" value="1"/>
</dbReference>
<feature type="binding site" evidence="7 9">
    <location>
        <position position="79"/>
    </location>
    <ligand>
        <name>substrate</name>
    </ligand>
</feature>
<keyword evidence="7" id="KW-0028">Amino-acid biosynthesis</keyword>
<name>A0A7M2YZ67_9ACTN</name>
<organism evidence="11 12">
    <name type="scientific">Gaiella occulta</name>
    <dbReference type="NCBI Taxonomy" id="1002870"/>
    <lineage>
        <taxon>Bacteria</taxon>
        <taxon>Bacillati</taxon>
        <taxon>Actinomycetota</taxon>
        <taxon>Thermoleophilia</taxon>
        <taxon>Gaiellales</taxon>
        <taxon>Gaiellaceae</taxon>
        <taxon>Gaiella</taxon>
    </lineage>
</organism>
<dbReference type="InterPro" id="IPR001874">
    <property type="entry name" value="DHquinase_II"/>
</dbReference>
<dbReference type="GO" id="GO:0003855">
    <property type="term" value="F:3-dehydroquinate dehydratase activity"/>
    <property type="evidence" value="ECO:0007669"/>
    <property type="project" value="UniProtKB-UniRule"/>
</dbReference>
<evidence type="ECO:0000256" key="8">
    <source>
        <dbReference type="PIRSR" id="PIRSR001399-1"/>
    </source>
</evidence>
<comment type="catalytic activity">
    <reaction evidence="1 7">
        <text>3-dehydroquinate = 3-dehydroshikimate + H2O</text>
        <dbReference type="Rhea" id="RHEA:21096"/>
        <dbReference type="ChEBI" id="CHEBI:15377"/>
        <dbReference type="ChEBI" id="CHEBI:16630"/>
        <dbReference type="ChEBI" id="CHEBI:32364"/>
        <dbReference type="EC" id="4.2.1.10"/>
    </reaction>
</comment>
<evidence type="ECO:0000256" key="4">
    <source>
        <dbReference type="ARBA" id="ARBA00011193"/>
    </source>
</evidence>
<dbReference type="AlphaFoldDB" id="A0A7M2YZ67"/>
<comment type="subunit">
    <text evidence="4 7">Homododecamer.</text>
</comment>
<dbReference type="PANTHER" id="PTHR21272">
    <property type="entry name" value="CATABOLIC 3-DEHYDROQUINASE"/>
    <property type="match status" value="1"/>
</dbReference>
<dbReference type="GO" id="GO:0019631">
    <property type="term" value="P:quinate catabolic process"/>
    <property type="evidence" value="ECO:0007669"/>
    <property type="project" value="TreeGrafter"/>
</dbReference>
<protein>
    <recommendedName>
        <fullName evidence="5 7">3-dehydroquinate dehydratase</fullName>
        <shortName evidence="7">3-dehydroquinase</shortName>
        <ecNumber evidence="5 7">4.2.1.10</ecNumber>
    </recommendedName>
    <alternativeName>
        <fullName evidence="7">Type II DHQase</fullName>
    </alternativeName>
</protein>
<feature type="binding site" evidence="7 9">
    <location>
        <position position="110"/>
    </location>
    <ligand>
        <name>substrate</name>
    </ligand>
</feature>
<dbReference type="EC" id="4.2.1.10" evidence="5 7"/>
<accession>A0A7M2YZ67</accession>
<dbReference type="InterPro" id="IPR036441">
    <property type="entry name" value="DHquinase_II_sf"/>
</dbReference>
<evidence type="ECO:0000256" key="1">
    <source>
        <dbReference type="ARBA" id="ARBA00001864"/>
    </source>
</evidence>
<keyword evidence="12" id="KW-1185">Reference proteome</keyword>
<dbReference type="PIRSF" id="PIRSF001399">
    <property type="entry name" value="DHquinase_II"/>
    <property type="match status" value="1"/>
</dbReference>
<feature type="binding site" evidence="7 9">
    <location>
        <position position="86"/>
    </location>
    <ligand>
        <name>substrate</name>
    </ligand>
</feature>
<evidence type="ECO:0000256" key="9">
    <source>
        <dbReference type="PIRSR" id="PIRSR001399-2"/>
    </source>
</evidence>
<dbReference type="NCBIfam" id="NF003807">
    <property type="entry name" value="PRK05395.1-4"/>
    <property type="match status" value="1"/>
</dbReference>
<dbReference type="CDD" id="cd00466">
    <property type="entry name" value="DHQase_II"/>
    <property type="match status" value="1"/>
</dbReference>
<dbReference type="EMBL" id="QQZY01000002">
    <property type="protein sequence ID" value="RDI75054.1"/>
    <property type="molecule type" value="Genomic_DNA"/>
</dbReference>
<dbReference type="GO" id="GO:0009423">
    <property type="term" value="P:chorismate biosynthetic process"/>
    <property type="evidence" value="ECO:0007669"/>
    <property type="project" value="UniProtKB-UniRule"/>
</dbReference>
<dbReference type="UniPathway" id="UPA00053">
    <property type="reaction ID" value="UER00086"/>
</dbReference>
<evidence type="ECO:0000313" key="12">
    <source>
        <dbReference type="Proteomes" id="UP000254134"/>
    </source>
</evidence>
<keyword evidence="7" id="KW-0057">Aromatic amino acid biosynthesis</keyword>
<dbReference type="GO" id="GO:0008652">
    <property type="term" value="P:amino acid biosynthetic process"/>
    <property type="evidence" value="ECO:0007669"/>
    <property type="project" value="UniProtKB-KW"/>
</dbReference>
<feature type="binding site" evidence="7 9">
    <location>
        <begin position="100"/>
        <end position="101"/>
    </location>
    <ligand>
        <name>substrate</name>
    </ligand>
</feature>
<comment type="pathway">
    <text evidence="2 7">Metabolic intermediate biosynthesis; chorismate biosynthesis; chorismate from D-erythrose 4-phosphate and phosphoenolpyruvate: step 3/7.</text>
</comment>
<dbReference type="SUPFAM" id="SSF52304">
    <property type="entry name" value="Type II 3-dehydroquinate dehydratase"/>
    <property type="match status" value="1"/>
</dbReference>
<dbReference type="RefSeq" id="WP_114795300.1">
    <property type="nucleotide sequence ID" value="NZ_QQZY01000002.1"/>
</dbReference>
<feature type="active site" description="Proton acceptor" evidence="7 8">
    <location>
        <position position="22"/>
    </location>
</feature>
<comment type="similarity">
    <text evidence="3 7">Belongs to the type-II 3-dehydroquinase family.</text>
</comment>
<dbReference type="Pfam" id="PF01220">
    <property type="entry name" value="DHquinase_II"/>
    <property type="match status" value="1"/>
</dbReference>
<evidence type="ECO:0000256" key="7">
    <source>
        <dbReference type="HAMAP-Rule" id="MF_00169"/>
    </source>
</evidence>
<dbReference type="HAMAP" id="MF_00169">
    <property type="entry name" value="AroQ"/>
    <property type="match status" value="1"/>
</dbReference>
<gene>
    <name evidence="7" type="primary">aroQ</name>
    <name evidence="11" type="ORF">Gocc_0852</name>
</gene>
<evidence type="ECO:0000256" key="10">
    <source>
        <dbReference type="PIRSR" id="PIRSR001399-3"/>
    </source>
</evidence>
<evidence type="ECO:0000256" key="5">
    <source>
        <dbReference type="ARBA" id="ARBA00012060"/>
    </source>
</evidence>
<dbReference type="OrthoDB" id="9790793at2"/>
<dbReference type="NCBIfam" id="NF003805">
    <property type="entry name" value="PRK05395.1-2"/>
    <property type="match status" value="1"/>
</dbReference>
<reference evidence="11 12" key="1">
    <citation type="submission" date="2018-07" db="EMBL/GenBank/DDBJ databases">
        <title>High-quality-draft genome sequence of Gaiella occulta.</title>
        <authorList>
            <person name="Severino R."/>
            <person name="Froufe H.J.C."/>
            <person name="Rainey F.A."/>
            <person name="Barroso C."/>
            <person name="Albuquerque L."/>
            <person name="Lobo-Da-Cunha A."/>
            <person name="Da Costa M.S."/>
            <person name="Egas C."/>
        </authorList>
    </citation>
    <scope>NUCLEOTIDE SEQUENCE [LARGE SCALE GENOMIC DNA]</scope>
    <source>
        <strain evidence="11 12">F2-233</strain>
    </source>
</reference>
<dbReference type="GO" id="GO:0009073">
    <property type="term" value="P:aromatic amino acid family biosynthetic process"/>
    <property type="evidence" value="ECO:0007669"/>
    <property type="project" value="UniProtKB-KW"/>
</dbReference>
<proteinExistence type="inferred from homology"/>
<sequence length="143" mass="16096">MRIDVLNGVNLDLLGKRDPGTYGDSSLQDLETQVYAWARELDLQVRCRQTNHEGEYVEFIHHALGAADGLILNPGAWTHYSWAIRDALEPFANPFVEVHLSNVDEREEWRRFSVLEGLGGMRVVGKGFDGYREALALLGGQRA</sequence>
<dbReference type="Proteomes" id="UP000254134">
    <property type="component" value="Unassembled WGS sequence"/>
</dbReference>
<evidence type="ECO:0000313" key="11">
    <source>
        <dbReference type="EMBL" id="RDI75054.1"/>
    </source>
</evidence>
<dbReference type="Gene3D" id="3.40.50.9100">
    <property type="entry name" value="Dehydroquinase, class II"/>
    <property type="match status" value="1"/>
</dbReference>
<comment type="caution">
    <text evidence="11">The sequence shown here is derived from an EMBL/GenBank/DDBJ whole genome shotgun (WGS) entry which is preliminary data.</text>
</comment>
<feature type="site" description="Transition state stabilizer" evidence="7 10">
    <location>
        <position position="17"/>
    </location>
</feature>
<feature type="binding site" evidence="7 9">
    <location>
        <position position="73"/>
    </location>
    <ligand>
        <name>substrate</name>
    </ligand>
</feature>
<feature type="active site" description="Proton donor" evidence="7 8">
    <location>
        <position position="99"/>
    </location>
</feature>